<proteinExistence type="predicted"/>
<reference evidence="2 3" key="1">
    <citation type="journal article" date="2019" name="Int. J. Syst. Evol. Microbiol.">
        <title>The Global Catalogue of Microorganisms (GCM) 10K type strain sequencing project: providing services to taxonomists for standard genome sequencing and annotation.</title>
        <authorList>
            <consortium name="The Broad Institute Genomics Platform"/>
            <consortium name="The Broad Institute Genome Sequencing Center for Infectious Disease"/>
            <person name="Wu L."/>
            <person name="Ma J."/>
        </authorList>
    </citation>
    <scope>NUCLEOTIDE SEQUENCE [LARGE SCALE GENOMIC DNA]</scope>
    <source>
        <strain evidence="2 3">PSRA2</strain>
    </source>
</reference>
<evidence type="ECO:0000313" key="2">
    <source>
        <dbReference type="EMBL" id="MFC6836917.1"/>
    </source>
</evidence>
<sequence>MTDPAHPDDGDDEWTDATDAERGAWTRGFRLDVGVRSVTDLLENLADLADAGRAHDGVEGHVDRGVSRRPSAPDPSDTSTSGTPEYPVHVERGDREVVVVADLSGVAEEDVVVGRDRNDDLVVAAHDRVVGRVSLPWPAGVPATRRNNGVLEVRVRPAER</sequence>
<organism evidence="2 3">
    <name type="scientific">Halomarina ordinaria</name>
    <dbReference type="NCBI Taxonomy" id="3033939"/>
    <lineage>
        <taxon>Archaea</taxon>
        <taxon>Methanobacteriati</taxon>
        <taxon>Methanobacteriota</taxon>
        <taxon>Stenosarchaea group</taxon>
        <taxon>Halobacteria</taxon>
        <taxon>Halobacteriales</taxon>
        <taxon>Natronomonadaceae</taxon>
        <taxon>Halomarina</taxon>
    </lineage>
</organism>
<keyword evidence="3" id="KW-1185">Reference proteome</keyword>
<dbReference type="RefSeq" id="WP_304448591.1">
    <property type="nucleotide sequence ID" value="NZ_JARRAH010000001.1"/>
</dbReference>
<dbReference type="Proteomes" id="UP001596406">
    <property type="component" value="Unassembled WGS sequence"/>
</dbReference>
<dbReference type="SUPFAM" id="SSF49764">
    <property type="entry name" value="HSP20-like chaperones"/>
    <property type="match status" value="1"/>
</dbReference>
<dbReference type="Pfam" id="PF05455">
    <property type="entry name" value="GvpH"/>
    <property type="match status" value="1"/>
</dbReference>
<feature type="compositionally biased region" description="Acidic residues" evidence="1">
    <location>
        <begin position="9"/>
        <end position="18"/>
    </location>
</feature>
<accession>A0ABD5U8Q7</accession>
<feature type="region of interest" description="Disordered" evidence="1">
    <location>
        <begin position="1"/>
        <end position="22"/>
    </location>
</feature>
<protein>
    <submittedName>
        <fullName evidence="2">Gas vesicle protein GvpH</fullName>
    </submittedName>
</protein>
<dbReference type="EMBL" id="JBHSXM010000001">
    <property type="protein sequence ID" value="MFC6836917.1"/>
    <property type="molecule type" value="Genomic_DNA"/>
</dbReference>
<feature type="compositionally biased region" description="Basic and acidic residues" evidence="1">
    <location>
        <begin position="50"/>
        <end position="66"/>
    </location>
</feature>
<name>A0ABD5U8Q7_9EURY</name>
<comment type="caution">
    <text evidence="2">The sequence shown here is derived from an EMBL/GenBank/DDBJ whole genome shotgun (WGS) entry which is preliminary data.</text>
</comment>
<gene>
    <name evidence="2" type="primary">gvpH</name>
    <name evidence="2" type="ORF">ACFQHK_10390</name>
</gene>
<feature type="compositionally biased region" description="Low complexity" evidence="1">
    <location>
        <begin position="68"/>
        <end position="81"/>
    </location>
</feature>
<dbReference type="AlphaFoldDB" id="A0ABD5U8Q7"/>
<evidence type="ECO:0000313" key="3">
    <source>
        <dbReference type="Proteomes" id="UP001596406"/>
    </source>
</evidence>
<evidence type="ECO:0000256" key="1">
    <source>
        <dbReference type="SAM" id="MobiDB-lite"/>
    </source>
</evidence>
<dbReference type="InterPro" id="IPR008978">
    <property type="entry name" value="HSP20-like_chaperone"/>
</dbReference>
<feature type="region of interest" description="Disordered" evidence="1">
    <location>
        <begin position="49"/>
        <end position="92"/>
    </location>
</feature>
<dbReference type="InterPro" id="IPR008633">
    <property type="entry name" value="GvpH"/>
</dbReference>